<keyword evidence="1" id="KW-0812">Transmembrane</keyword>
<evidence type="ECO:0000313" key="2">
    <source>
        <dbReference type="EMBL" id="RKQ34952.1"/>
    </source>
</evidence>
<organism evidence="2 3">
    <name type="scientific">Kocuria tytonis</name>
    <dbReference type="NCBI Taxonomy" id="2054280"/>
    <lineage>
        <taxon>Bacteria</taxon>
        <taxon>Bacillati</taxon>
        <taxon>Actinomycetota</taxon>
        <taxon>Actinomycetes</taxon>
        <taxon>Micrococcales</taxon>
        <taxon>Micrococcaceae</taxon>
        <taxon>Kocuria</taxon>
    </lineage>
</organism>
<name>A0A495A6K0_9MICC</name>
<dbReference type="AlphaFoldDB" id="A0A495A6K0"/>
<proteinExistence type="predicted"/>
<keyword evidence="3" id="KW-1185">Reference proteome</keyword>
<dbReference type="EMBL" id="PNJG02000002">
    <property type="protein sequence ID" value="RKQ34952.1"/>
    <property type="molecule type" value="Genomic_DNA"/>
</dbReference>
<feature type="transmembrane region" description="Helical" evidence="1">
    <location>
        <begin position="12"/>
        <end position="29"/>
    </location>
</feature>
<evidence type="ECO:0000313" key="3">
    <source>
        <dbReference type="Proteomes" id="UP000249516"/>
    </source>
</evidence>
<accession>A0A495A6K0</accession>
<evidence type="ECO:0000256" key="1">
    <source>
        <dbReference type="SAM" id="Phobius"/>
    </source>
</evidence>
<keyword evidence="1" id="KW-1133">Transmembrane helix</keyword>
<dbReference type="Proteomes" id="UP000249516">
    <property type="component" value="Unassembled WGS sequence"/>
</dbReference>
<sequence>MGPRTSRGWPRVENYIAWVTILLVGISITGSDLRFGAFVLGHSLWLGISISALGLGGLVVRVRRDVRASRQAPAD</sequence>
<reference evidence="2 3" key="1">
    <citation type="submission" date="2018-10" db="EMBL/GenBank/DDBJ databases">
        <title>Kocuria tytouropygialis sp. nov., isolated from the uropygial gland of an American barn owl (Tyto furcata).</title>
        <authorList>
            <person name="Braun M.S."/>
            <person name="Wang E."/>
            <person name="Zimmermann S."/>
            <person name="Wagner H."/>
            <person name="Wink M."/>
        </authorList>
    </citation>
    <scope>NUCLEOTIDE SEQUENCE [LARGE SCALE GENOMIC DNA]</scope>
    <source>
        <strain evidence="2 3">442</strain>
    </source>
</reference>
<gene>
    <name evidence="2" type="ORF">C1C97_006605</name>
</gene>
<comment type="caution">
    <text evidence="2">The sequence shown here is derived from an EMBL/GenBank/DDBJ whole genome shotgun (WGS) entry which is preliminary data.</text>
</comment>
<protein>
    <submittedName>
        <fullName evidence="2">Uncharacterized protein</fullName>
    </submittedName>
</protein>
<feature type="transmembrane region" description="Helical" evidence="1">
    <location>
        <begin position="35"/>
        <end position="60"/>
    </location>
</feature>
<keyword evidence="1" id="KW-0472">Membrane</keyword>